<protein>
    <submittedName>
        <fullName evidence="3">Uncharacterized protein</fullName>
    </submittedName>
</protein>
<feature type="transmembrane region" description="Helical" evidence="2">
    <location>
        <begin position="248"/>
        <end position="268"/>
    </location>
</feature>
<proteinExistence type="predicted"/>
<evidence type="ECO:0000256" key="1">
    <source>
        <dbReference type="SAM" id="MobiDB-lite"/>
    </source>
</evidence>
<accession>A0A448WLQ3</accession>
<organism evidence="3 4">
    <name type="scientific">Protopolystoma xenopodis</name>
    <dbReference type="NCBI Taxonomy" id="117903"/>
    <lineage>
        <taxon>Eukaryota</taxon>
        <taxon>Metazoa</taxon>
        <taxon>Spiralia</taxon>
        <taxon>Lophotrochozoa</taxon>
        <taxon>Platyhelminthes</taxon>
        <taxon>Monogenea</taxon>
        <taxon>Polyopisthocotylea</taxon>
        <taxon>Polystomatidea</taxon>
        <taxon>Polystomatidae</taxon>
        <taxon>Protopolystoma</taxon>
    </lineage>
</organism>
<dbReference type="Proteomes" id="UP000784294">
    <property type="component" value="Unassembled WGS sequence"/>
</dbReference>
<keyword evidence="2" id="KW-1133">Transmembrane helix</keyword>
<keyword evidence="2" id="KW-0812">Transmembrane</keyword>
<keyword evidence="2" id="KW-0472">Membrane</keyword>
<evidence type="ECO:0000256" key="2">
    <source>
        <dbReference type="SAM" id="Phobius"/>
    </source>
</evidence>
<gene>
    <name evidence="3" type="ORF">PXEA_LOCUS8269</name>
</gene>
<evidence type="ECO:0000313" key="4">
    <source>
        <dbReference type="Proteomes" id="UP000784294"/>
    </source>
</evidence>
<feature type="region of interest" description="Disordered" evidence="1">
    <location>
        <begin position="59"/>
        <end position="85"/>
    </location>
</feature>
<dbReference type="EMBL" id="CAAALY010022471">
    <property type="protein sequence ID" value="VEL14829.1"/>
    <property type="molecule type" value="Genomic_DNA"/>
</dbReference>
<feature type="compositionally biased region" description="Polar residues" evidence="1">
    <location>
        <begin position="59"/>
        <end position="68"/>
    </location>
</feature>
<sequence>MLGPETQFCALPDGQLITRVSRHVSTRSPKRNLQDSADPAFPFRHKRLFSMQAGASLIPTSASRSSASHPPGEGAKEPGNDSTLPVGEYLHRQEKQGTSDGGRLCTIVVQCANLGKFTYQVEETDDLANAEKASKVETVFEEDEEDISEGGTLRQPPYVKKKLERLPWTNRSVSLGMLSENSEFRRASCMQMTSESGSQNNFRQLAQRVMLGIKSPIKSDIQPDAKTTEIAKAKQPEEGLSVGLKKELVSRVLYIFPIIYFFIVANLYESVL</sequence>
<reference evidence="3" key="1">
    <citation type="submission" date="2018-11" db="EMBL/GenBank/DDBJ databases">
        <authorList>
            <consortium name="Pathogen Informatics"/>
        </authorList>
    </citation>
    <scope>NUCLEOTIDE SEQUENCE</scope>
</reference>
<dbReference type="AlphaFoldDB" id="A0A448WLQ3"/>
<evidence type="ECO:0000313" key="3">
    <source>
        <dbReference type="EMBL" id="VEL14829.1"/>
    </source>
</evidence>
<name>A0A448WLQ3_9PLAT</name>
<keyword evidence="4" id="KW-1185">Reference proteome</keyword>
<comment type="caution">
    <text evidence="3">The sequence shown here is derived from an EMBL/GenBank/DDBJ whole genome shotgun (WGS) entry which is preliminary data.</text>
</comment>